<evidence type="ECO:0000256" key="4">
    <source>
        <dbReference type="ARBA" id="ARBA00023002"/>
    </source>
</evidence>
<dbReference type="PANTHER" id="PTHR30600:SF7">
    <property type="entry name" value="CYTOCHROME C PEROXIDASE-RELATED"/>
    <property type="match status" value="1"/>
</dbReference>
<evidence type="ECO:0000256" key="6">
    <source>
        <dbReference type="PROSITE-ProRule" id="PRU00433"/>
    </source>
</evidence>
<name>A0ABU4WFJ2_9BACT</name>
<dbReference type="RefSeq" id="WP_370396785.1">
    <property type="nucleotide sequence ID" value="NZ_JALBUT010000004.1"/>
</dbReference>
<keyword evidence="4" id="KW-0560">Oxidoreductase</keyword>
<organism evidence="9 10">
    <name type="scientific">Intestinicryptomonas porci</name>
    <dbReference type="NCBI Taxonomy" id="2926320"/>
    <lineage>
        <taxon>Bacteria</taxon>
        <taxon>Pseudomonadati</taxon>
        <taxon>Verrucomicrobiota</taxon>
        <taxon>Opitutia</taxon>
        <taxon>Opitutales</taxon>
        <taxon>Intestinicryptomonaceae</taxon>
        <taxon>Intestinicryptomonas</taxon>
    </lineage>
</organism>
<dbReference type="InterPro" id="IPR004852">
    <property type="entry name" value="Di-haem_cyt_c_peroxidsae"/>
</dbReference>
<dbReference type="Pfam" id="PF00034">
    <property type="entry name" value="Cytochrom_C"/>
    <property type="match status" value="1"/>
</dbReference>
<dbReference type="PANTHER" id="PTHR30600">
    <property type="entry name" value="CYTOCHROME C PEROXIDASE-RELATED"/>
    <property type="match status" value="1"/>
</dbReference>
<dbReference type="Pfam" id="PF14376">
    <property type="entry name" value="Haem_bd"/>
    <property type="match status" value="1"/>
</dbReference>
<evidence type="ECO:0000256" key="2">
    <source>
        <dbReference type="ARBA" id="ARBA00022617"/>
    </source>
</evidence>
<evidence type="ECO:0000259" key="8">
    <source>
        <dbReference type="PROSITE" id="PS51007"/>
    </source>
</evidence>
<keyword evidence="3 6" id="KW-0479">Metal-binding</keyword>
<dbReference type="InterPro" id="IPR036909">
    <property type="entry name" value="Cyt_c-like_dom_sf"/>
</dbReference>
<dbReference type="InterPro" id="IPR025992">
    <property type="entry name" value="Haem-bd"/>
</dbReference>
<keyword evidence="5 6" id="KW-0408">Iron</keyword>
<evidence type="ECO:0000256" key="1">
    <source>
        <dbReference type="ARBA" id="ARBA00004196"/>
    </source>
</evidence>
<gene>
    <name evidence="9" type="ORF">MOX91_03980</name>
</gene>
<comment type="subcellular location">
    <subcellularLocation>
        <location evidence="1">Cell envelope</location>
    </subcellularLocation>
</comment>
<reference evidence="9 10" key="1">
    <citation type="submission" date="2022-03" db="EMBL/GenBank/DDBJ databases">
        <title>Novel taxa within the pig intestine.</title>
        <authorList>
            <person name="Wylensek D."/>
            <person name="Bishof K."/>
            <person name="Afrizal A."/>
            <person name="Clavel T."/>
        </authorList>
    </citation>
    <scope>NUCLEOTIDE SEQUENCE [LARGE SCALE GENOMIC DNA]</scope>
    <source>
        <strain evidence="9 10">CLA-KB-P66</strain>
    </source>
</reference>
<dbReference type="Gene3D" id="1.10.760.10">
    <property type="entry name" value="Cytochrome c-like domain"/>
    <property type="match status" value="2"/>
</dbReference>
<evidence type="ECO:0000313" key="9">
    <source>
        <dbReference type="EMBL" id="MDX8415338.1"/>
    </source>
</evidence>
<dbReference type="SMART" id="SM01235">
    <property type="entry name" value="Haem_bd"/>
    <property type="match status" value="1"/>
</dbReference>
<dbReference type="Pfam" id="PF03150">
    <property type="entry name" value="CCP_MauG"/>
    <property type="match status" value="1"/>
</dbReference>
<feature type="domain" description="Cytochrome c" evidence="8">
    <location>
        <begin position="322"/>
        <end position="441"/>
    </location>
</feature>
<accession>A0ABU4WFJ2</accession>
<dbReference type="PROSITE" id="PS51007">
    <property type="entry name" value="CYTC"/>
    <property type="match status" value="1"/>
</dbReference>
<protein>
    <submittedName>
        <fullName evidence="9">Cytochrome-c peroxidase</fullName>
    </submittedName>
</protein>
<dbReference type="InterPro" id="IPR051395">
    <property type="entry name" value="Cytochrome_c_Peroxidase/MauG"/>
</dbReference>
<sequence length="450" mass="50154">MKIKIAIVILAVLASAFFLVRNSGKVPSGTPHEKALYVIENNACLSCHDFNAKKPFYAKLPIAGALVEQDILYATRSIDLSQVVKNLKEGKSVGEVDLSKIAYSAEFGTMPPLQYSLFHWKSHLNKEERNAILDWVKIERQKLSQNSGVAKEFENEPVRPLNPAPKTNPAKVALGKELYNDTRLSKDNTVSCATCHNLSLGGVDRLRYSKGVDGKLGGVNAPTVFNSTFHHRQFWDGRAANLEEQAGGPPTNPVEMASDSWDEICKKLDADQQFKERFLKVYPEGITQKTVCDAIAEFERTLVTPNAPFDKYLKGDKSAMTKEQIEGYELFKKAKCATCHAGHNLGGLTFEHMGLLKDYFADRGEVNDNDNGLYNFQKDDKNMGRFKTPTLRNVALTYPYFHDGTVKTLEEAASHMLKYQSGVSLSKDDIKKIVSFLEALTGEFDGKPLK</sequence>
<dbReference type="SUPFAM" id="SSF46626">
    <property type="entry name" value="Cytochrome c"/>
    <property type="match status" value="3"/>
</dbReference>
<feature type="region of interest" description="Disordered" evidence="7">
    <location>
        <begin position="148"/>
        <end position="169"/>
    </location>
</feature>
<dbReference type="GO" id="GO:0004601">
    <property type="term" value="F:peroxidase activity"/>
    <property type="evidence" value="ECO:0007669"/>
    <property type="project" value="UniProtKB-KW"/>
</dbReference>
<keyword evidence="2 6" id="KW-0349">Heme</keyword>
<keyword evidence="10" id="KW-1185">Reference proteome</keyword>
<keyword evidence="9" id="KW-0575">Peroxidase</keyword>
<dbReference type="Proteomes" id="UP001275932">
    <property type="component" value="Unassembled WGS sequence"/>
</dbReference>
<proteinExistence type="predicted"/>
<evidence type="ECO:0000256" key="3">
    <source>
        <dbReference type="ARBA" id="ARBA00022723"/>
    </source>
</evidence>
<comment type="caution">
    <text evidence="9">The sequence shown here is derived from an EMBL/GenBank/DDBJ whole genome shotgun (WGS) entry which is preliminary data.</text>
</comment>
<evidence type="ECO:0000256" key="7">
    <source>
        <dbReference type="SAM" id="MobiDB-lite"/>
    </source>
</evidence>
<evidence type="ECO:0000313" key="10">
    <source>
        <dbReference type="Proteomes" id="UP001275932"/>
    </source>
</evidence>
<dbReference type="EMBL" id="JALBUT010000004">
    <property type="protein sequence ID" value="MDX8415338.1"/>
    <property type="molecule type" value="Genomic_DNA"/>
</dbReference>
<evidence type="ECO:0000256" key="5">
    <source>
        <dbReference type="ARBA" id="ARBA00023004"/>
    </source>
</evidence>
<dbReference type="InterPro" id="IPR009056">
    <property type="entry name" value="Cyt_c-like_dom"/>
</dbReference>